<comment type="caution">
    <text evidence="1">The sequence shown here is derived from an EMBL/GenBank/DDBJ whole genome shotgun (WGS) entry which is preliminary data.</text>
</comment>
<accession>A0AAV3Y1P8</accession>
<proteinExistence type="predicted"/>
<name>A0AAV3Y1P8_9GAST</name>
<keyword evidence="2" id="KW-1185">Reference proteome</keyword>
<protein>
    <recommendedName>
        <fullName evidence="3">Reverse transcriptase domain-containing protein</fullName>
    </recommendedName>
</protein>
<evidence type="ECO:0000313" key="2">
    <source>
        <dbReference type="Proteomes" id="UP000735302"/>
    </source>
</evidence>
<evidence type="ECO:0008006" key="3">
    <source>
        <dbReference type="Google" id="ProtNLM"/>
    </source>
</evidence>
<evidence type="ECO:0000313" key="1">
    <source>
        <dbReference type="EMBL" id="GFN76829.1"/>
    </source>
</evidence>
<gene>
    <name evidence="1" type="ORF">PoB_000333500</name>
</gene>
<reference evidence="1 2" key="1">
    <citation type="journal article" date="2021" name="Elife">
        <title>Chloroplast acquisition without the gene transfer in kleptoplastic sea slugs, Plakobranchus ocellatus.</title>
        <authorList>
            <person name="Maeda T."/>
            <person name="Takahashi S."/>
            <person name="Yoshida T."/>
            <person name="Shimamura S."/>
            <person name="Takaki Y."/>
            <person name="Nagai Y."/>
            <person name="Toyoda A."/>
            <person name="Suzuki Y."/>
            <person name="Arimoto A."/>
            <person name="Ishii H."/>
            <person name="Satoh N."/>
            <person name="Nishiyama T."/>
            <person name="Hasebe M."/>
            <person name="Maruyama T."/>
            <person name="Minagawa J."/>
            <person name="Obokata J."/>
            <person name="Shigenobu S."/>
        </authorList>
    </citation>
    <scope>NUCLEOTIDE SEQUENCE [LARGE SCALE GENOMIC DNA]</scope>
</reference>
<organism evidence="1 2">
    <name type="scientific">Plakobranchus ocellatus</name>
    <dbReference type="NCBI Taxonomy" id="259542"/>
    <lineage>
        <taxon>Eukaryota</taxon>
        <taxon>Metazoa</taxon>
        <taxon>Spiralia</taxon>
        <taxon>Lophotrochozoa</taxon>
        <taxon>Mollusca</taxon>
        <taxon>Gastropoda</taxon>
        <taxon>Heterobranchia</taxon>
        <taxon>Euthyneura</taxon>
        <taxon>Panpulmonata</taxon>
        <taxon>Sacoglossa</taxon>
        <taxon>Placobranchoidea</taxon>
        <taxon>Plakobranchidae</taxon>
        <taxon>Plakobranchus</taxon>
    </lineage>
</organism>
<dbReference type="EMBL" id="BLXT01000427">
    <property type="protein sequence ID" value="GFN76829.1"/>
    <property type="molecule type" value="Genomic_DNA"/>
</dbReference>
<dbReference type="AlphaFoldDB" id="A0AAV3Y1P8"/>
<sequence>MSGRNAPTVPVYAYLSSLAYLSSATAGVFSAELEESCSINNLLYTDDTETALFAGSQQKLLNLLTTTVVKMEERMAQY</sequence>
<dbReference type="Proteomes" id="UP000735302">
    <property type="component" value="Unassembled WGS sequence"/>
</dbReference>